<dbReference type="EMBL" id="FNVG01000015">
    <property type="protein sequence ID" value="SEG48113.1"/>
    <property type="molecule type" value="Genomic_DNA"/>
</dbReference>
<dbReference type="Proteomes" id="UP000236721">
    <property type="component" value="Unassembled WGS sequence"/>
</dbReference>
<evidence type="ECO:0008006" key="4">
    <source>
        <dbReference type="Google" id="ProtNLM"/>
    </source>
</evidence>
<proteinExistence type="predicted"/>
<evidence type="ECO:0000256" key="1">
    <source>
        <dbReference type="SAM" id="SignalP"/>
    </source>
</evidence>
<name>A0A1H6AH71_9VIBR</name>
<keyword evidence="1" id="KW-0732">Signal</keyword>
<keyword evidence="3" id="KW-1185">Reference proteome</keyword>
<feature type="chain" id="PRO_5009292690" description="Outer membrane protein beta-barrel domain-containing protein" evidence="1">
    <location>
        <begin position="19"/>
        <end position="162"/>
    </location>
</feature>
<dbReference type="RefSeq" id="WP_103881233.1">
    <property type="nucleotide sequence ID" value="NZ_FNVG01000015.1"/>
</dbReference>
<organism evidence="2 3">
    <name type="scientific">Vibrio hangzhouensis</name>
    <dbReference type="NCBI Taxonomy" id="462991"/>
    <lineage>
        <taxon>Bacteria</taxon>
        <taxon>Pseudomonadati</taxon>
        <taxon>Pseudomonadota</taxon>
        <taxon>Gammaproteobacteria</taxon>
        <taxon>Vibrionales</taxon>
        <taxon>Vibrionaceae</taxon>
        <taxon>Vibrio</taxon>
    </lineage>
</organism>
<reference evidence="3" key="1">
    <citation type="submission" date="2016-10" db="EMBL/GenBank/DDBJ databases">
        <authorList>
            <person name="Varghese N."/>
            <person name="Submissions S."/>
        </authorList>
    </citation>
    <scope>NUCLEOTIDE SEQUENCE [LARGE SCALE GENOMIC DNA]</scope>
    <source>
        <strain evidence="3">CGMCC 1.7062</strain>
    </source>
</reference>
<evidence type="ECO:0000313" key="3">
    <source>
        <dbReference type="Proteomes" id="UP000236721"/>
    </source>
</evidence>
<accession>A0A1H6AH71</accession>
<evidence type="ECO:0000313" key="2">
    <source>
        <dbReference type="EMBL" id="SEG48113.1"/>
    </source>
</evidence>
<gene>
    <name evidence="2" type="ORF">SAMN04488244_115103</name>
</gene>
<dbReference type="AlphaFoldDB" id="A0A1H6AH71"/>
<feature type="signal peptide" evidence="1">
    <location>
        <begin position="1"/>
        <end position="18"/>
    </location>
</feature>
<protein>
    <recommendedName>
        <fullName evidence="4">Outer membrane protein beta-barrel domain-containing protein</fullName>
    </recommendedName>
</protein>
<dbReference type="OrthoDB" id="5897825at2"/>
<sequence length="162" mass="17901">MKKLLLPLIASFSFTAYAQTFHVSPEVKIGAYNGAGIQLGVADTLGMDAVFFSYARKTYDTSRYDETIDSYRIGLQHMFGDRENYGLQAEIGVANYNGDKKSGSEWAHRSATGLSISASYVYMLNPAFGLKTGFDYDVFGAENTFISLDNNFTLNFGVVARF</sequence>